<evidence type="ECO:0000259" key="5">
    <source>
        <dbReference type="PROSITE" id="PS50949"/>
    </source>
</evidence>
<dbReference type="OrthoDB" id="7173258at2"/>
<dbReference type="RefSeq" id="WP_111537812.1">
    <property type="nucleotide sequence ID" value="NZ_QKZL01000011.1"/>
</dbReference>
<dbReference type="InterPro" id="IPR050679">
    <property type="entry name" value="Bact_HTH_transcr_reg"/>
</dbReference>
<dbReference type="InterPro" id="IPR036390">
    <property type="entry name" value="WH_DNA-bd_sf"/>
</dbReference>
<dbReference type="PANTHER" id="PTHR44846">
    <property type="entry name" value="MANNOSYL-D-GLYCERATE TRANSPORT/METABOLISM SYSTEM REPRESSOR MNGR-RELATED"/>
    <property type="match status" value="1"/>
</dbReference>
<dbReference type="SMART" id="SM00866">
    <property type="entry name" value="UTRA"/>
    <property type="match status" value="1"/>
</dbReference>
<dbReference type="Proteomes" id="UP000248916">
    <property type="component" value="Unassembled WGS sequence"/>
</dbReference>
<sequence length="260" mass="29305">MAAAPLYHAIYSQLRANIREGHYRPYDTLPGENELARDYGCSRVTIRKALQNLASDGLIERRQGRGTVVVNNRAIDPVRAEVTGFVENLLAMGLRTRVDVLHFAFERPPERIAETMGLPPNTQGLHTVRLRFYKDMPFSYSVAWVPEEIGQSFSRADLAAQPLTQLLRRAGIDAVRAHQRIFAKSADTIVAPLLGVAVGSPLLGIERRVEDRTGRIVEYLYVLYHPERYEFEITMESDPSRNDGAWQAAGREDMLPEDNS</sequence>
<dbReference type="GO" id="GO:0045892">
    <property type="term" value="P:negative regulation of DNA-templated transcription"/>
    <property type="evidence" value="ECO:0007669"/>
    <property type="project" value="TreeGrafter"/>
</dbReference>
<keyword evidence="2" id="KW-0238">DNA-binding</keyword>
<dbReference type="InterPro" id="IPR011663">
    <property type="entry name" value="UTRA"/>
</dbReference>
<dbReference type="EMBL" id="QKZL01000011">
    <property type="protein sequence ID" value="PZX15105.1"/>
    <property type="molecule type" value="Genomic_DNA"/>
</dbReference>
<evidence type="ECO:0000256" key="4">
    <source>
        <dbReference type="SAM" id="MobiDB-lite"/>
    </source>
</evidence>
<dbReference type="GO" id="GO:0003700">
    <property type="term" value="F:DNA-binding transcription factor activity"/>
    <property type="evidence" value="ECO:0007669"/>
    <property type="project" value="InterPro"/>
</dbReference>
<protein>
    <submittedName>
        <fullName evidence="6">GntR family transcriptional regulator</fullName>
    </submittedName>
</protein>
<dbReference type="Pfam" id="PF00392">
    <property type="entry name" value="GntR"/>
    <property type="match status" value="1"/>
</dbReference>
<dbReference type="SMART" id="SM00345">
    <property type="entry name" value="HTH_GNTR"/>
    <property type="match status" value="1"/>
</dbReference>
<dbReference type="FunFam" id="1.10.10.10:FF:000079">
    <property type="entry name" value="GntR family transcriptional regulator"/>
    <property type="match status" value="1"/>
</dbReference>
<dbReference type="InterPro" id="IPR028978">
    <property type="entry name" value="Chorismate_lyase_/UTRA_dom_sf"/>
</dbReference>
<dbReference type="SUPFAM" id="SSF64288">
    <property type="entry name" value="Chorismate lyase-like"/>
    <property type="match status" value="1"/>
</dbReference>
<feature type="domain" description="HTH gntR-type" evidence="5">
    <location>
        <begin position="4"/>
        <end position="72"/>
    </location>
</feature>
<evidence type="ECO:0000256" key="1">
    <source>
        <dbReference type="ARBA" id="ARBA00023015"/>
    </source>
</evidence>
<dbReference type="AlphaFoldDB" id="A0A2W7N416"/>
<dbReference type="Gene3D" id="3.40.1410.10">
    <property type="entry name" value="Chorismate lyase-like"/>
    <property type="match status" value="1"/>
</dbReference>
<dbReference type="PANTHER" id="PTHR44846:SF1">
    <property type="entry name" value="MANNOSYL-D-GLYCERATE TRANSPORT_METABOLISM SYSTEM REPRESSOR MNGR-RELATED"/>
    <property type="match status" value="1"/>
</dbReference>
<comment type="caution">
    <text evidence="6">The sequence shown here is derived from an EMBL/GenBank/DDBJ whole genome shotgun (WGS) entry which is preliminary data.</text>
</comment>
<dbReference type="PRINTS" id="PR00035">
    <property type="entry name" value="HTHGNTR"/>
</dbReference>
<keyword evidence="1" id="KW-0805">Transcription regulation</keyword>
<dbReference type="Pfam" id="PF07702">
    <property type="entry name" value="UTRA"/>
    <property type="match status" value="1"/>
</dbReference>
<dbReference type="GO" id="GO:0003677">
    <property type="term" value="F:DNA binding"/>
    <property type="evidence" value="ECO:0007669"/>
    <property type="project" value="UniProtKB-KW"/>
</dbReference>
<evidence type="ECO:0000313" key="7">
    <source>
        <dbReference type="Proteomes" id="UP000248916"/>
    </source>
</evidence>
<dbReference type="SUPFAM" id="SSF46785">
    <property type="entry name" value="Winged helix' DNA-binding domain"/>
    <property type="match status" value="1"/>
</dbReference>
<gene>
    <name evidence="6" type="ORF">LX81_02694</name>
</gene>
<name>A0A2W7N416_9RHOB</name>
<evidence type="ECO:0000256" key="2">
    <source>
        <dbReference type="ARBA" id="ARBA00023125"/>
    </source>
</evidence>
<dbReference type="CDD" id="cd07377">
    <property type="entry name" value="WHTH_GntR"/>
    <property type="match status" value="1"/>
</dbReference>
<dbReference type="InterPro" id="IPR000524">
    <property type="entry name" value="Tscrpt_reg_HTH_GntR"/>
</dbReference>
<feature type="region of interest" description="Disordered" evidence="4">
    <location>
        <begin position="236"/>
        <end position="260"/>
    </location>
</feature>
<keyword evidence="7" id="KW-1185">Reference proteome</keyword>
<organism evidence="6 7">
    <name type="scientific">Palleronia aestuarii</name>
    <dbReference type="NCBI Taxonomy" id="568105"/>
    <lineage>
        <taxon>Bacteria</taxon>
        <taxon>Pseudomonadati</taxon>
        <taxon>Pseudomonadota</taxon>
        <taxon>Alphaproteobacteria</taxon>
        <taxon>Rhodobacterales</taxon>
        <taxon>Roseobacteraceae</taxon>
        <taxon>Palleronia</taxon>
    </lineage>
</organism>
<keyword evidence="3" id="KW-0804">Transcription</keyword>
<evidence type="ECO:0000313" key="6">
    <source>
        <dbReference type="EMBL" id="PZX15105.1"/>
    </source>
</evidence>
<dbReference type="InterPro" id="IPR036388">
    <property type="entry name" value="WH-like_DNA-bd_sf"/>
</dbReference>
<dbReference type="PROSITE" id="PS50949">
    <property type="entry name" value="HTH_GNTR"/>
    <property type="match status" value="1"/>
</dbReference>
<proteinExistence type="predicted"/>
<dbReference type="Gene3D" id="1.10.10.10">
    <property type="entry name" value="Winged helix-like DNA-binding domain superfamily/Winged helix DNA-binding domain"/>
    <property type="match status" value="1"/>
</dbReference>
<accession>A0A2W7N416</accession>
<evidence type="ECO:0000256" key="3">
    <source>
        <dbReference type="ARBA" id="ARBA00023163"/>
    </source>
</evidence>
<reference evidence="6 7" key="1">
    <citation type="submission" date="2018-06" db="EMBL/GenBank/DDBJ databases">
        <title>Genomic Encyclopedia of Archaeal and Bacterial Type Strains, Phase II (KMG-II): from individual species to whole genera.</title>
        <authorList>
            <person name="Goeker M."/>
        </authorList>
    </citation>
    <scope>NUCLEOTIDE SEQUENCE [LARGE SCALE GENOMIC DNA]</scope>
    <source>
        <strain evidence="6 7">DSM 22009</strain>
    </source>
</reference>